<dbReference type="SUPFAM" id="SSF50199">
    <property type="entry name" value="Staphylococcal nuclease"/>
    <property type="match status" value="1"/>
</dbReference>
<dbReference type="PROSITE" id="PS50830">
    <property type="entry name" value="TNASE_3"/>
    <property type="match status" value="1"/>
</dbReference>
<dbReference type="InterPro" id="IPR035437">
    <property type="entry name" value="SNase_OB-fold_sf"/>
</dbReference>
<feature type="chain" id="PRO_5041686483" evidence="2">
    <location>
        <begin position="21"/>
        <end position="192"/>
    </location>
</feature>
<evidence type="ECO:0000313" key="4">
    <source>
        <dbReference type="EMBL" id="CAI4034108.1"/>
    </source>
</evidence>
<dbReference type="Pfam" id="PF00565">
    <property type="entry name" value="SNase"/>
    <property type="match status" value="1"/>
</dbReference>
<keyword evidence="2" id="KW-0732">Signal</keyword>
<dbReference type="Proteomes" id="UP001179121">
    <property type="component" value="Chromosome"/>
</dbReference>
<feature type="compositionally biased region" description="Basic residues" evidence="1">
    <location>
        <begin position="51"/>
        <end position="73"/>
    </location>
</feature>
<dbReference type="EMBL" id="OX365700">
    <property type="protein sequence ID" value="CAI4034108.1"/>
    <property type="molecule type" value="Genomic_DNA"/>
</dbReference>
<dbReference type="Gene3D" id="2.40.50.90">
    <property type="match status" value="1"/>
</dbReference>
<dbReference type="AlphaFoldDB" id="A0AA86N3H3"/>
<dbReference type="RefSeq" id="WP_289271523.1">
    <property type="nucleotide sequence ID" value="NZ_OX365700.1"/>
</dbReference>
<evidence type="ECO:0000313" key="5">
    <source>
        <dbReference type="Proteomes" id="UP001179121"/>
    </source>
</evidence>
<name>A0AA86N3H3_9BACT</name>
<sequence length="192" mass="21040">MITSRRLVLIMMLASTLFPASPLLGGTDSNGQIPQPQICPTCWTPAPSHPKLTHKPHKRPRSAVRPYRWRKHGASASHRSGRIPGLRTLPRSNVLSNLRSPVEVDGRFLRPIDGDTFSYNGIKVRVRGIDAPEIGTPGGLEAAQRFAAILREGAIKIVPVSHDVYGRTVADVFLNGQNLADVLIAEGYARRE</sequence>
<evidence type="ECO:0000259" key="3">
    <source>
        <dbReference type="PROSITE" id="PS50830"/>
    </source>
</evidence>
<keyword evidence="5" id="KW-1185">Reference proteome</keyword>
<evidence type="ECO:0000256" key="2">
    <source>
        <dbReference type="SAM" id="SignalP"/>
    </source>
</evidence>
<feature type="region of interest" description="Disordered" evidence="1">
    <location>
        <begin position="49"/>
        <end position="85"/>
    </location>
</feature>
<proteinExistence type="predicted"/>
<evidence type="ECO:0000256" key="1">
    <source>
        <dbReference type="SAM" id="MobiDB-lite"/>
    </source>
</evidence>
<reference evidence="4" key="1">
    <citation type="submission" date="2022-10" db="EMBL/GenBank/DDBJ databases">
        <authorList>
            <person name="Koch H."/>
        </authorList>
    </citation>
    <scope>NUCLEOTIDE SEQUENCE</scope>
    <source>
        <strain evidence="4">DNF</strain>
    </source>
</reference>
<feature type="domain" description="TNase-like" evidence="3">
    <location>
        <begin position="102"/>
        <end position="192"/>
    </location>
</feature>
<gene>
    <name evidence="4" type="ORF">DNFV4_04552</name>
</gene>
<organism evidence="4 5">
    <name type="scientific">Nitrospira tepida</name>
    <dbReference type="NCBI Taxonomy" id="2973512"/>
    <lineage>
        <taxon>Bacteria</taxon>
        <taxon>Pseudomonadati</taxon>
        <taxon>Nitrospirota</taxon>
        <taxon>Nitrospiria</taxon>
        <taxon>Nitrospirales</taxon>
        <taxon>Nitrospiraceae</taxon>
        <taxon>Nitrospira</taxon>
    </lineage>
</organism>
<feature type="signal peptide" evidence="2">
    <location>
        <begin position="1"/>
        <end position="20"/>
    </location>
</feature>
<dbReference type="KEGG" id="nti:DNFV4_04552"/>
<protein>
    <submittedName>
        <fullName evidence="4">TNase-like domain-containing protein</fullName>
    </submittedName>
</protein>
<dbReference type="InterPro" id="IPR016071">
    <property type="entry name" value="Staphylococal_nuclease_OB-fold"/>
</dbReference>
<accession>A0AA86N3H3</accession>